<accession>A0A1C3X3E0</accession>
<evidence type="ECO:0000256" key="1">
    <source>
        <dbReference type="ARBA" id="ARBA00023015"/>
    </source>
</evidence>
<evidence type="ECO:0000259" key="4">
    <source>
        <dbReference type="PROSITE" id="PS51077"/>
    </source>
</evidence>
<dbReference type="EMBL" id="FMAG01000010">
    <property type="protein sequence ID" value="SCB46773.1"/>
    <property type="molecule type" value="Genomic_DNA"/>
</dbReference>
<proteinExistence type="predicted"/>
<feature type="domain" description="HTH iclR-type" evidence="4">
    <location>
        <begin position="9"/>
        <end position="71"/>
    </location>
</feature>
<feature type="domain" description="IclR-ED" evidence="5">
    <location>
        <begin position="72"/>
        <end position="257"/>
    </location>
</feature>
<keyword evidence="7" id="KW-1185">Reference proteome</keyword>
<dbReference type="SUPFAM" id="SSF55781">
    <property type="entry name" value="GAF domain-like"/>
    <property type="match status" value="1"/>
</dbReference>
<keyword evidence="2" id="KW-0238">DNA-binding</keyword>
<dbReference type="PANTHER" id="PTHR30136">
    <property type="entry name" value="HELIX-TURN-HELIX TRANSCRIPTIONAL REGULATOR, ICLR FAMILY"/>
    <property type="match status" value="1"/>
</dbReference>
<organism evidence="6 7">
    <name type="scientific">Rhizobium multihospitium</name>
    <dbReference type="NCBI Taxonomy" id="410764"/>
    <lineage>
        <taxon>Bacteria</taxon>
        <taxon>Pseudomonadati</taxon>
        <taxon>Pseudomonadota</taxon>
        <taxon>Alphaproteobacteria</taxon>
        <taxon>Hyphomicrobiales</taxon>
        <taxon>Rhizobiaceae</taxon>
        <taxon>Rhizobium/Agrobacterium group</taxon>
        <taxon>Rhizobium</taxon>
    </lineage>
</organism>
<dbReference type="PROSITE" id="PS51077">
    <property type="entry name" value="HTH_ICLR"/>
    <property type="match status" value="1"/>
</dbReference>
<evidence type="ECO:0000259" key="5">
    <source>
        <dbReference type="PROSITE" id="PS51078"/>
    </source>
</evidence>
<evidence type="ECO:0000313" key="6">
    <source>
        <dbReference type="EMBL" id="SCB46773.1"/>
    </source>
</evidence>
<dbReference type="SMART" id="SM00346">
    <property type="entry name" value="HTH_ICLR"/>
    <property type="match status" value="1"/>
</dbReference>
<sequence>MAKGEGRGIQSIDIGGRLLSVLVDADGPMMLKDLAAIADLPPAQAHAYISSFRRLDLIEQDGATGRYQLGPLAIRLGLARVASFAPLRAARDATVKLELELGLMVALVVWGVGAPTALQVQTGNYPLNVNLRPGMALPILGSAAGRVFAAFGGPAGIDRIIDGEFSETTGDKKAVKAARKAFDDELETVRKTGYAVTRSEPVPDIDTIAAPVRLPNGEVIAVITVVGDSSNLDLNPAGVPILALLRISEQLSRGELK</sequence>
<keyword evidence="1" id="KW-0805">Transcription regulation</keyword>
<dbReference type="SUPFAM" id="SSF46785">
    <property type="entry name" value="Winged helix' DNA-binding domain"/>
    <property type="match status" value="1"/>
</dbReference>
<dbReference type="Pfam" id="PF01614">
    <property type="entry name" value="IclR_C"/>
    <property type="match status" value="1"/>
</dbReference>
<dbReference type="InterPro" id="IPR036388">
    <property type="entry name" value="WH-like_DNA-bd_sf"/>
</dbReference>
<dbReference type="InterPro" id="IPR029016">
    <property type="entry name" value="GAF-like_dom_sf"/>
</dbReference>
<gene>
    <name evidence="6" type="ORF">GA0061103_0003</name>
</gene>
<dbReference type="PANTHER" id="PTHR30136:SF8">
    <property type="entry name" value="TRANSCRIPTIONAL REGULATORY PROTEIN"/>
    <property type="match status" value="1"/>
</dbReference>
<dbReference type="InterPro" id="IPR036390">
    <property type="entry name" value="WH_DNA-bd_sf"/>
</dbReference>
<dbReference type="Pfam" id="PF09339">
    <property type="entry name" value="HTH_IclR"/>
    <property type="match status" value="1"/>
</dbReference>
<dbReference type="GO" id="GO:0003677">
    <property type="term" value="F:DNA binding"/>
    <property type="evidence" value="ECO:0007669"/>
    <property type="project" value="UniProtKB-KW"/>
</dbReference>
<dbReference type="RefSeq" id="WP_092717932.1">
    <property type="nucleotide sequence ID" value="NZ_FMAG01000010.1"/>
</dbReference>
<protein>
    <submittedName>
        <fullName evidence="6">Transcriptional regulator, IclR family</fullName>
    </submittedName>
</protein>
<evidence type="ECO:0000256" key="2">
    <source>
        <dbReference type="ARBA" id="ARBA00023125"/>
    </source>
</evidence>
<dbReference type="Gene3D" id="3.30.450.40">
    <property type="match status" value="1"/>
</dbReference>
<dbReference type="OrthoDB" id="6811967at2"/>
<dbReference type="PROSITE" id="PS51078">
    <property type="entry name" value="ICLR_ED"/>
    <property type="match status" value="1"/>
</dbReference>
<reference evidence="7" key="1">
    <citation type="submission" date="2016-08" db="EMBL/GenBank/DDBJ databases">
        <authorList>
            <person name="Varghese N."/>
            <person name="Submissions Spin"/>
        </authorList>
    </citation>
    <scope>NUCLEOTIDE SEQUENCE [LARGE SCALE GENOMIC DNA]</scope>
    <source>
        <strain evidence="7">HAMBI 2975</strain>
    </source>
</reference>
<dbReference type="AlphaFoldDB" id="A0A1C3X3E0"/>
<dbReference type="InterPro" id="IPR014757">
    <property type="entry name" value="Tscrpt_reg_IclR_C"/>
</dbReference>
<dbReference type="STRING" id="410764.GA0061103_0003"/>
<dbReference type="InterPro" id="IPR050707">
    <property type="entry name" value="HTH_MetabolicPath_Reg"/>
</dbReference>
<dbReference type="Gene3D" id="1.10.10.10">
    <property type="entry name" value="Winged helix-like DNA-binding domain superfamily/Winged helix DNA-binding domain"/>
    <property type="match status" value="1"/>
</dbReference>
<name>A0A1C3X3E0_9HYPH</name>
<dbReference type="Proteomes" id="UP000199101">
    <property type="component" value="Unassembled WGS sequence"/>
</dbReference>
<keyword evidence="3" id="KW-0804">Transcription</keyword>
<dbReference type="GO" id="GO:0003700">
    <property type="term" value="F:DNA-binding transcription factor activity"/>
    <property type="evidence" value="ECO:0007669"/>
    <property type="project" value="TreeGrafter"/>
</dbReference>
<dbReference type="InterPro" id="IPR005471">
    <property type="entry name" value="Tscrpt_reg_IclR_N"/>
</dbReference>
<evidence type="ECO:0000313" key="7">
    <source>
        <dbReference type="Proteomes" id="UP000199101"/>
    </source>
</evidence>
<evidence type="ECO:0000256" key="3">
    <source>
        <dbReference type="ARBA" id="ARBA00023163"/>
    </source>
</evidence>
<dbReference type="GO" id="GO:0045892">
    <property type="term" value="P:negative regulation of DNA-templated transcription"/>
    <property type="evidence" value="ECO:0007669"/>
    <property type="project" value="TreeGrafter"/>
</dbReference>